<feature type="region of interest" description="Disordered" evidence="9">
    <location>
        <begin position="225"/>
        <end position="251"/>
    </location>
</feature>
<comment type="similarity">
    <text evidence="2">Belongs to the EMC7 family.</text>
</comment>
<feature type="signal peptide" evidence="11">
    <location>
        <begin position="1"/>
        <end position="16"/>
    </location>
</feature>
<evidence type="ECO:0000256" key="9">
    <source>
        <dbReference type="SAM" id="MobiDB-lite"/>
    </source>
</evidence>
<keyword evidence="4 11" id="KW-0732">Signal</keyword>
<dbReference type="Pfam" id="PF09430">
    <property type="entry name" value="EMC7_beta-sandw"/>
    <property type="match status" value="1"/>
</dbReference>
<feature type="domain" description="ER membrane protein complex subunit 7 beta-sandwich" evidence="12">
    <location>
        <begin position="62"/>
        <end position="169"/>
    </location>
</feature>
<protein>
    <recommendedName>
        <fullName evidence="12">ER membrane protein complex subunit 7 beta-sandwich domain-containing protein</fullName>
    </recommendedName>
</protein>
<keyword evidence="5 10" id="KW-1133">Transmembrane helix</keyword>
<evidence type="ECO:0000256" key="10">
    <source>
        <dbReference type="SAM" id="Phobius"/>
    </source>
</evidence>
<sequence length="251" mass="27408">MLRLLALLSLARQASSIPFRHQASYADAVLSWILAGNALDVNGRIAWNHVCTRVEGYRALGPTKVILDNGEFSSGVTQDGAFSIPNVTPGTYLLSVLSHDFAFEQVRIDVVDESVVEVRPYVAGTPLNPPSAITLQYPIAIQAKQHYNYFVPPESFNIMGMLGSPMMLMMIFGGGMMLGMPYLMKNMDPEALEDMKEQQAKMAKMQSALGSGDFKSGFAALMSGFEEPPAQQPAQKSNPNASAKKKNTKKR</sequence>
<dbReference type="PANTHER" id="PTHR13605:SF4">
    <property type="entry name" value="ER MEMBRANE PROTEIN COMPLEX SUBUNIT 7"/>
    <property type="match status" value="1"/>
</dbReference>
<evidence type="ECO:0000256" key="6">
    <source>
        <dbReference type="ARBA" id="ARBA00023136"/>
    </source>
</evidence>
<evidence type="ECO:0000256" key="1">
    <source>
        <dbReference type="ARBA" id="ARBA00004167"/>
    </source>
</evidence>
<gene>
    <name evidence="13" type="ORF">V5O48_001712</name>
</gene>
<evidence type="ECO:0000256" key="5">
    <source>
        <dbReference type="ARBA" id="ARBA00022989"/>
    </source>
</evidence>
<comment type="caution">
    <text evidence="13">The sequence shown here is derived from an EMBL/GenBank/DDBJ whole genome shotgun (WGS) entry which is preliminary data.</text>
</comment>
<dbReference type="InterPro" id="IPR039163">
    <property type="entry name" value="EMC7"/>
</dbReference>
<evidence type="ECO:0000313" key="13">
    <source>
        <dbReference type="EMBL" id="KAL0580295.1"/>
    </source>
</evidence>
<accession>A0ABR3FXM4</accession>
<keyword evidence="6 10" id="KW-0472">Membrane</keyword>
<keyword evidence="8" id="KW-0624">Polysaccharide degradation</keyword>
<evidence type="ECO:0000256" key="8">
    <source>
        <dbReference type="ARBA" id="ARBA00023326"/>
    </source>
</evidence>
<dbReference type="Gene3D" id="2.60.40.1120">
    <property type="entry name" value="Carboxypeptidase-like, regulatory domain"/>
    <property type="match status" value="1"/>
</dbReference>
<name>A0ABR3FXM4_9AGAR</name>
<dbReference type="InterPro" id="IPR019008">
    <property type="entry name" value="Beta_sandwich_EMC7"/>
</dbReference>
<dbReference type="PANTHER" id="PTHR13605">
    <property type="entry name" value="ER MEMBRANE PROTEIN COMPLEX SUBUNIT 7"/>
    <property type="match status" value="1"/>
</dbReference>
<evidence type="ECO:0000256" key="7">
    <source>
        <dbReference type="ARBA" id="ARBA00023277"/>
    </source>
</evidence>
<evidence type="ECO:0000256" key="3">
    <source>
        <dbReference type="ARBA" id="ARBA00022692"/>
    </source>
</evidence>
<evidence type="ECO:0000256" key="4">
    <source>
        <dbReference type="ARBA" id="ARBA00022729"/>
    </source>
</evidence>
<feature type="chain" id="PRO_5047325546" description="ER membrane protein complex subunit 7 beta-sandwich domain-containing protein" evidence="11">
    <location>
        <begin position="17"/>
        <end position="251"/>
    </location>
</feature>
<reference evidence="13 14" key="1">
    <citation type="submission" date="2024-02" db="EMBL/GenBank/DDBJ databases">
        <title>A draft genome for the cacao thread blight pathogen Marasmius crinis-equi.</title>
        <authorList>
            <person name="Cohen S.P."/>
            <person name="Baruah I.K."/>
            <person name="Amoako-Attah I."/>
            <person name="Bukari Y."/>
            <person name="Meinhardt L.W."/>
            <person name="Bailey B.A."/>
        </authorList>
    </citation>
    <scope>NUCLEOTIDE SEQUENCE [LARGE SCALE GENOMIC DNA]</scope>
    <source>
        <strain evidence="13 14">GH-76</strain>
    </source>
</reference>
<comment type="subcellular location">
    <subcellularLocation>
        <location evidence="1">Membrane</location>
        <topology evidence="1">Single-pass membrane protein</topology>
    </subcellularLocation>
</comment>
<organism evidence="13 14">
    <name type="scientific">Marasmius crinis-equi</name>
    <dbReference type="NCBI Taxonomy" id="585013"/>
    <lineage>
        <taxon>Eukaryota</taxon>
        <taxon>Fungi</taxon>
        <taxon>Dikarya</taxon>
        <taxon>Basidiomycota</taxon>
        <taxon>Agaricomycotina</taxon>
        <taxon>Agaricomycetes</taxon>
        <taxon>Agaricomycetidae</taxon>
        <taxon>Agaricales</taxon>
        <taxon>Marasmiineae</taxon>
        <taxon>Marasmiaceae</taxon>
        <taxon>Marasmius</taxon>
    </lineage>
</organism>
<keyword evidence="14" id="KW-1185">Reference proteome</keyword>
<keyword evidence="7" id="KW-0119">Carbohydrate metabolism</keyword>
<proteinExistence type="inferred from homology"/>
<dbReference type="InterPro" id="IPR013784">
    <property type="entry name" value="Carb-bd-like_fold"/>
</dbReference>
<evidence type="ECO:0000256" key="11">
    <source>
        <dbReference type="SAM" id="SignalP"/>
    </source>
</evidence>
<dbReference type="SUPFAM" id="SSF49452">
    <property type="entry name" value="Starch-binding domain-like"/>
    <property type="match status" value="1"/>
</dbReference>
<keyword evidence="3 10" id="KW-0812">Transmembrane</keyword>
<evidence type="ECO:0000259" key="12">
    <source>
        <dbReference type="Pfam" id="PF09430"/>
    </source>
</evidence>
<evidence type="ECO:0000313" key="14">
    <source>
        <dbReference type="Proteomes" id="UP001465976"/>
    </source>
</evidence>
<evidence type="ECO:0000256" key="2">
    <source>
        <dbReference type="ARBA" id="ARBA00008880"/>
    </source>
</evidence>
<feature type="transmembrane region" description="Helical" evidence="10">
    <location>
        <begin position="158"/>
        <end position="178"/>
    </location>
</feature>
<dbReference type="Proteomes" id="UP001465976">
    <property type="component" value="Unassembled WGS sequence"/>
</dbReference>
<dbReference type="EMBL" id="JBAHYK010000034">
    <property type="protein sequence ID" value="KAL0580295.1"/>
    <property type="molecule type" value="Genomic_DNA"/>
</dbReference>